<name>A0A7S2U005_9EUKA</name>
<protein>
    <submittedName>
        <fullName evidence="4">Uncharacterized protein</fullName>
    </submittedName>
</protein>
<sequence length="421" mass="47269">MMWEWGLCLCVLLVESAGGVWEGGKAGVAQEKHNLSNETGALIPVVKNGQKLQRENATSMMEVENSVEWGSRKNGRGRSGQQEYYPSYHDGVRREDDRDYQDLARSYDAQHERADSPQYSRPLEDYRRDYIPSGRTDSARFPSTGYGAERYPPAGDYSPEYEAPESRSPLKFYPTSQYRGSGGAPLDQPRGYRTYSEDLEREAADARMRSNREEQQLALQEEQLRAATERIRKAESREAQALQEVRQLSSEMRAIGQDNQELNKRLDELSRALKSEENELAQTRTELKNAEAAVKDAEARATLAESRAAQAEERLRMFKEQMSRGESSESSNAEDDEVVGSENKDHAEKISGGVSKEEESAAETQQRLDPDTQKEVHEAEEDAQILSVSIIIILAIAGTSCGVGTMASVAYMYRKNQKLLA</sequence>
<proteinExistence type="predicted"/>
<accession>A0A7S2U005</accession>
<evidence type="ECO:0000256" key="2">
    <source>
        <dbReference type="SAM" id="Phobius"/>
    </source>
</evidence>
<organism evidence="4">
    <name type="scientific">Lotharella oceanica</name>
    <dbReference type="NCBI Taxonomy" id="641309"/>
    <lineage>
        <taxon>Eukaryota</taxon>
        <taxon>Sar</taxon>
        <taxon>Rhizaria</taxon>
        <taxon>Cercozoa</taxon>
        <taxon>Chlorarachniophyceae</taxon>
        <taxon>Lotharella</taxon>
    </lineage>
</organism>
<dbReference type="EMBL" id="HBHP01030624">
    <property type="protein sequence ID" value="CAD9774855.1"/>
    <property type="molecule type" value="Transcribed_RNA"/>
</dbReference>
<gene>
    <name evidence="4" type="ORF">LSP00402_LOCUS18850</name>
</gene>
<feature type="compositionally biased region" description="Basic and acidic residues" evidence="1">
    <location>
        <begin position="90"/>
        <end position="102"/>
    </location>
</feature>
<dbReference type="AlphaFoldDB" id="A0A7S2U005"/>
<feature type="compositionally biased region" description="Basic and acidic residues" evidence="1">
    <location>
        <begin position="366"/>
        <end position="377"/>
    </location>
</feature>
<evidence type="ECO:0000313" key="4">
    <source>
        <dbReference type="EMBL" id="CAD9774855.1"/>
    </source>
</evidence>
<feature type="compositionally biased region" description="Basic and acidic residues" evidence="1">
    <location>
        <begin position="342"/>
        <end position="359"/>
    </location>
</feature>
<feature type="region of interest" description="Disordered" evidence="1">
    <location>
        <begin position="320"/>
        <end position="380"/>
    </location>
</feature>
<keyword evidence="3" id="KW-0732">Signal</keyword>
<reference evidence="4" key="1">
    <citation type="submission" date="2021-01" db="EMBL/GenBank/DDBJ databases">
        <authorList>
            <person name="Corre E."/>
            <person name="Pelletier E."/>
            <person name="Niang G."/>
            <person name="Scheremetjew M."/>
            <person name="Finn R."/>
            <person name="Kale V."/>
            <person name="Holt S."/>
            <person name="Cochrane G."/>
            <person name="Meng A."/>
            <person name="Brown T."/>
            <person name="Cohen L."/>
        </authorList>
    </citation>
    <scope>NUCLEOTIDE SEQUENCE</scope>
    <source>
        <strain evidence="4">CCMP622</strain>
    </source>
</reference>
<keyword evidence="2" id="KW-0472">Membrane</keyword>
<keyword evidence="2" id="KW-0812">Transmembrane</keyword>
<keyword evidence="2" id="KW-1133">Transmembrane helix</keyword>
<feature type="signal peptide" evidence="3">
    <location>
        <begin position="1"/>
        <end position="19"/>
    </location>
</feature>
<evidence type="ECO:0000256" key="1">
    <source>
        <dbReference type="SAM" id="MobiDB-lite"/>
    </source>
</evidence>
<feature type="transmembrane region" description="Helical" evidence="2">
    <location>
        <begin position="385"/>
        <end position="413"/>
    </location>
</feature>
<feature type="region of interest" description="Disordered" evidence="1">
    <location>
        <begin position="63"/>
        <end position="191"/>
    </location>
</feature>
<feature type="chain" id="PRO_5031180355" evidence="3">
    <location>
        <begin position="20"/>
        <end position="421"/>
    </location>
</feature>
<evidence type="ECO:0000256" key="3">
    <source>
        <dbReference type="SAM" id="SignalP"/>
    </source>
</evidence>